<feature type="region of interest" description="Disordered" evidence="1">
    <location>
        <begin position="1"/>
        <end position="115"/>
    </location>
</feature>
<evidence type="ECO:0000313" key="2">
    <source>
        <dbReference type="EMBL" id="CAA9560830.1"/>
    </source>
</evidence>
<organism evidence="2">
    <name type="scientific">uncultured Thermomicrobiales bacterium</name>
    <dbReference type="NCBI Taxonomy" id="1645740"/>
    <lineage>
        <taxon>Bacteria</taxon>
        <taxon>Pseudomonadati</taxon>
        <taxon>Thermomicrobiota</taxon>
        <taxon>Thermomicrobia</taxon>
        <taxon>Thermomicrobiales</taxon>
        <taxon>environmental samples</taxon>
    </lineage>
</organism>
<protein>
    <submittedName>
        <fullName evidence="2">Uncharacterized protein</fullName>
    </submittedName>
</protein>
<reference evidence="2" key="1">
    <citation type="submission" date="2020-02" db="EMBL/GenBank/DDBJ databases">
        <authorList>
            <person name="Meier V. D."/>
        </authorList>
    </citation>
    <scope>NUCLEOTIDE SEQUENCE</scope>
    <source>
        <strain evidence="2">AVDCRST_MAG49</strain>
    </source>
</reference>
<feature type="compositionally biased region" description="Basic residues" evidence="1">
    <location>
        <begin position="72"/>
        <end position="83"/>
    </location>
</feature>
<gene>
    <name evidence="2" type="ORF">AVDCRST_MAG49-2554</name>
</gene>
<feature type="region of interest" description="Disordered" evidence="1">
    <location>
        <begin position="151"/>
        <end position="295"/>
    </location>
</feature>
<accession>A0A6J4UV70</accession>
<sequence length="295" mass="30718">MGLRIAAGPAPLTAFGRSLLAGPRQPRPRPEVLRSEVPRPLPGLEIGSSPAISSLPMRDSSPLTTVNTSGVARRRVRPTRPSRARCPGNHPPRSSATADPDKSSRPLGQPNARSLTDAEWSPCMLCLVTSSCPTPGPTNDRATGDRCAALGASRGGRRAKRSPPLIGSPAVADLVAYGPPDGAVGEDTSGCPCPDTRCQPGISAVSHAPDPGGPPPARDRRAKAPTGGRGRTGVAASDVAEPMWRPSCPRRPGRPPPRDRCHRAPPPIRAATGPRSVGLIPRVTGPRRWGRPPDG</sequence>
<evidence type="ECO:0000256" key="1">
    <source>
        <dbReference type="SAM" id="MobiDB-lite"/>
    </source>
</evidence>
<name>A0A6J4UV70_9BACT</name>
<dbReference type="EMBL" id="CADCWG010000163">
    <property type="protein sequence ID" value="CAA9560830.1"/>
    <property type="molecule type" value="Genomic_DNA"/>
</dbReference>
<proteinExistence type="predicted"/>
<feature type="compositionally biased region" description="Polar residues" evidence="1">
    <location>
        <begin position="61"/>
        <end position="70"/>
    </location>
</feature>
<feature type="compositionally biased region" description="Basic and acidic residues" evidence="1">
    <location>
        <begin position="28"/>
        <end position="37"/>
    </location>
</feature>
<dbReference type="AlphaFoldDB" id="A0A6J4UV70"/>